<dbReference type="AlphaFoldDB" id="A0A014N0G2"/>
<dbReference type="HOGENOM" id="CLU_2400152_0_0_1"/>
<evidence type="ECO:0000313" key="1">
    <source>
        <dbReference type="EMBL" id="EXU98557.1"/>
    </source>
</evidence>
<sequence>MYGEGIELTMHHALMAVTLCPLLQPTWTSICSTRLLSLPSVACIDPSCRWDAEYQHRTWAMTALSGPRMKNNSGGGLYADLPIHLDCLCGNLA</sequence>
<dbReference type="Proteomes" id="UP000030151">
    <property type="component" value="Unassembled WGS sequence"/>
</dbReference>
<evidence type="ECO:0000313" key="2">
    <source>
        <dbReference type="Proteomes" id="UP000030151"/>
    </source>
</evidence>
<proteinExistence type="predicted"/>
<name>A0A014N0G2_9HYPO</name>
<reference evidence="1 2" key="1">
    <citation type="submission" date="2014-02" db="EMBL/GenBank/DDBJ databases">
        <title>The genome sequence of the entomopathogenic fungus Metarhizium robertsii ARSEF 2575.</title>
        <authorList>
            <person name="Giuliano Garisto Donzelli B."/>
            <person name="Roe B.A."/>
            <person name="Macmil S.L."/>
            <person name="Krasnoff S.B."/>
            <person name="Gibson D.M."/>
        </authorList>
    </citation>
    <scope>NUCLEOTIDE SEQUENCE [LARGE SCALE GENOMIC DNA]</scope>
    <source>
        <strain evidence="1 2">ARSEF 2575</strain>
    </source>
</reference>
<accession>A0A014N0G2</accession>
<dbReference type="EMBL" id="JELW01000025">
    <property type="protein sequence ID" value="EXU98557.1"/>
    <property type="molecule type" value="Genomic_DNA"/>
</dbReference>
<gene>
    <name evidence="1" type="ORF">X797_008271</name>
</gene>
<comment type="caution">
    <text evidence="1">The sequence shown here is derived from an EMBL/GenBank/DDBJ whole genome shotgun (WGS) entry which is preliminary data.</text>
</comment>
<protein>
    <submittedName>
        <fullName evidence="1">Uncharacterized protein</fullName>
    </submittedName>
</protein>
<organism evidence="1 2">
    <name type="scientific">Metarhizium robertsii</name>
    <dbReference type="NCBI Taxonomy" id="568076"/>
    <lineage>
        <taxon>Eukaryota</taxon>
        <taxon>Fungi</taxon>
        <taxon>Dikarya</taxon>
        <taxon>Ascomycota</taxon>
        <taxon>Pezizomycotina</taxon>
        <taxon>Sordariomycetes</taxon>
        <taxon>Hypocreomycetidae</taxon>
        <taxon>Hypocreales</taxon>
        <taxon>Clavicipitaceae</taxon>
        <taxon>Metarhizium</taxon>
    </lineage>
</organism>